<dbReference type="NCBIfam" id="TIGR01802">
    <property type="entry name" value="CM_pl-yst"/>
    <property type="match status" value="1"/>
</dbReference>
<evidence type="ECO:0000256" key="1">
    <source>
        <dbReference type="ARBA" id="ARBA00004496"/>
    </source>
</evidence>
<dbReference type="PANTHER" id="PTHR21145">
    <property type="entry name" value="CHORISMATE MUTASE"/>
    <property type="match status" value="1"/>
</dbReference>
<dbReference type="EC" id="5.4.99.5" evidence="2"/>
<comment type="caution">
    <text evidence="7">The sequence shown here is derived from an EMBL/GenBank/DDBJ whole genome shotgun (WGS) entry which is preliminary data.</text>
</comment>
<comment type="subcellular location">
    <subcellularLocation>
        <location evidence="1">Cytoplasm</location>
    </subcellularLocation>
</comment>
<keyword evidence="5" id="KW-0413">Isomerase</keyword>
<evidence type="ECO:0000313" key="7">
    <source>
        <dbReference type="EMBL" id="RUP49294.1"/>
    </source>
</evidence>
<keyword evidence="3" id="KW-0963">Cytoplasm</keyword>
<dbReference type="InterPro" id="IPR008238">
    <property type="entry name" value="Chorismate_mutase_AroQ_euk"/>
</dbReference>
<evidence type="ECO:0000256" key="6">
    <source>
        <dbReference type="ARBA" id="ARBA00023979"/>
    </source>
</evidence>
<organism evidence="7 8">
    <name type="scientific">Jimgerdemannia flammicorona</name>
    <dbReference type="NCBI Taxonomy" id="994334"/>
    <lineage>
        <taxon>Eukaryota</taxon>
        <taxon>Fungi</taxon>
        <taxon>Fungi incertae sedis</taxon>
        <taxon>Mucoromycota</taxon>
        <taxon>Mucoromycotina</taxon>
        <taxon>Endogonomycetes</taxon>
        <taxon>Endogonales</taxon>
        <taxon>Endogonaceae</taxon>
        <taxon>Jimgerdemannia</taxon>
    </lineage>
</organism>
<dbReference type="GO" id="GO:0046417">
    <property type="term" value="P:chorismate metabolic process"/>
    <property type="evidence" value="ECO:0007669"/>
    <property type="project" value="InterPro"/>
</dbReference>
<keyword evidence="4" id="KW-0584">Phenylalanine biosynthesis</keyword>
<accession>A0A433DEQ7</accession>
<dbReference type="OrthoDB" id="191918at2759"/>
<dbReference type="GO" id="GO:0004106">
    <property type="term" value="F:chorismate mutase activity"/>
    <property type="evidence" value="ECO:0007669"/>
    <property type="project" value="UniProtKB-EC"/>
</dbReference>
<dbReference type="PROSITE" id="PS51169">
    <property type="entry name" value="CHORISMATE_MUT_3"/>
    <property type="match status" value="1"/>
</dbReference>
<name>A0A433DEQ7_9FUNG</name>
<dbReference type="PANTHER" id="PTHR21145:SF12">
    <property type="entry name" value="CHORISMATE MUTASE"/>
    <property type="match status" value="1"/>
</dbReference>
<dbReference type="UniPathway" id="UPA00120">
    <property type="reaction ID" value="UER00203"/>
</dbReference>
<proteinExistence type="predicted"/>
<evidence type="ECO:0000313" key="8">
    <source>
        <dbReference type="Proteomes" id="UP000268093"/>
    </source>
</evidence>
<sequence length="273" mass="31198">MNFFSSEADLFSLPRVRNTLIRLEDTIIFALIERAQFAHNSVIYEPAAQQFKDVTGEKSFLEFFLWETEKVHVRRYTSPDEYAFTSPLPMPILPALAYPQFLHPNDINVNPQIMRIYLEHIVAAVTRPGDDQNYGSATTRDVEVLQALSKRIHYGKYIAECKFRESPSAYAALARANDLAGIDALLTNKAVEATLLKRLGRKALIYGQSLDDVDVGKDVVEGEYQSKLLRIPVEAVVELYEKWVIPLTKVVEVEYLVKRGREWVEGDESQRKE</sequence>
<dbReference type="SUPFAM" id="SSF48600">
    <property type="entry name" value="Chorismate mutase II"/>
    <property type="match status" value="1"/>
</dbReference>
<evidence type="ECO:0000256" key="2">
    <source>
        <dbReference type="ARBA" id="ARBA00012404"/>
    </source>
</evidence>
<keyword evidence="8" id="KW-1185">Reference proteome</keyword>
<dbReference type="InterPro" id="IPR036263">
    <property type="entry name" value="Chorismate_II_sf"/>
</dbReference>
<dbReference type="EMBL" id="RBNI01002434">
    <property type="protein sequence ID" value="RUP49294.1"/>
    <property type="molecule type" value="Genomic_DNA"/>
</dbReference>
<dbReference type="AlphaFoldDB" id="A0A433DEQ7"/>
<dbReference type="GO" id="GO:0005737">
    <property type="term" value="C:cytoplasm"/>
    <property type="evidence" value="ECO:0007669"/>
    <property type="project" value="UniProtKB-SubCell"/>
</dbReference>
<evidence type="ECO:0000256" key="3">
    <source>
        <dbReference type="ARBA" id="ARBA00022490"/>
    </source>
</evidence>
<dbReference type="Proteomes" id="UP000268093">
    <property type="component" value="Unassembled WGS sequence"/>
</dbReference>
<gene>
    <name evidence="7" type="ORF">BC936DRAFT_142855</name>
</gene>
<keyword evidence="4" id="KW-0057">Aromatic amino acid biosynthesis</keyword>
<evidence type="ECO:0000256" key="4">
    <source>
        <dbReference type="ARBA" id="ARBA00023222"/>
    </source>
</evidence>
<dbReference type="InterPro" id="IPR037039">
    <property type="entry name" value="CM_AroQ_sf_eucaryotic"/>
</dbReference>
<dbReference type="GO" id="GO:0009094">
    <property type="term" value="P:L-phenylalanine biosynthetic process"/>
    <property type="evidence" value="ECO:0007669"/>
    <property type="project" value="UniProtKB-KW"/>
</dbReference>
<evidence type="ECO:0000256" key="5">
    <source>
        <dbReference type="ARBA" id="ARBA00023235"/>
    </source>
</evidence>
<dbReference type="Gene3D" id="1.10.590.10">
    <property type="entry name" value="Chorismate mutase, AroQ class superfamily, eukaryotic"/>
    <property type="match status" value="1"/>
</dbReference>
<comment type="catalytic activity">
    <reaction evidence="6">
        <text>chorismate = prephenate</text>
        <dbReference type="Rhea" id="RHEA:13897"/>
        <dbReference type="ChEBI" id="CHEBI:29748"/>
        <dbReference type="ChEBI" id="CHEBI:29934"/>
        <dbReference type="EC" id="5.4.99.5"/>
    </reaction>
    <physiologicalReaction direction="left-to-right" evidence="6">
        <dbReference type="Rhea" id="RHEA:13898"/>
    </physiologicalReaction>
</comment>
<protein>
    <recommendedName>
        <fullName evidence="2">chorismate mutase</fullName>
        <ecNumber evidence="2">5.4.99.5</ecNumber>
    </recommendedName>
</protein>
<keyword evidence="4" id="KW-0028">Amino-acid biosynthesis</keyword>
<reference evidence="7 8" key="1">
    <citation type="journal article" date="2018" name="New Phytol.">
        <title>Phylogenomics of Endogonaceae and evolution of mycorrhizas within Mucoromycota.</title>
        <authorList>
            <person name="Chang Y."/>
            <person name="Desiro A."/>
            <person name="Na H."/>
            <person name="Sandor L."/>
            <person name="Lipzen A."/>
            <person name="Clum A."/>
            <person name="Barry K."/>
            <person name="Grigoriev I.V."/>
            <person name="Martin F.M."/>
            <person name="Stajich J.E."/>
            <person name="Smith M.E."/>
            <person name="Bonito G."/>
            <person name="Spatafora J.W."/>
        </authorList>
    </citation>
    <scope>NUCLEOTIDE SEQUENCE [LARGE SCALE GENOMIC DNA]</scope>
    <source>
        <strain evidence="7 8">GMNB39</strain>
    </source>
</reference>